<comment type="similarity">
    <text evidence="1">Belongs to the DNA polymerase type-Y family.</text>
</comment>
<proteinExistence type="inferred from homology"/>
<organism evidence="3 4">
    <name type="scientific">Paenibacillus hunanensis</name>
    <dbReference type="NCBI Taxonomy" id="539262"/>
    <lineage>
        <taxon>Bacteria</taxon>
        <taxon>Bacillati</taxon>
        <taxon>Bacillota</taxon>
        <taxon>Bacilli</taxon>
        <taxon>Bacillales</taxon>
        <taxon>Paenibacillaceae</taxon>
        <taxon>Paenibacillus</taxon>
    </lineage>
</organism>
<dbReference type="Gene3D" id="1.10.150.20">
    <property type="entry name" value="5' to 3' exonuclease, C-terminal subdomain"/>
    <property type="match status" value="1"/>
</dbReference>
<dbReference type="InterPro" id="IPR001126">
    <property type="entry name" value="UmuC"/>
</dbReference>
<evidence type="ECO:0000256" key="1">
    <source>
        <dbReference type="ARBA" id="ARBA00010945"/>
    </source>
</evidence>
<accession>A0ABU1IV28</accession>
<dbReference type="Gene3D" id="3.30.1490.100">
    <property type="entry name" value="DNA polymerase, Y-family, little finger domain"/>
    <property type="match status" value="1"/>
</dbReference>
<dbReference type="InterPro" id="IPR043128">
    <property type="entry name" value="Rev_trsase/Diguanyl_cyclase"/>
</dbReference>
<protein>
    <submittedName>
        <fullName evidence="3">DNA polymerase V</fullName>
    </submittedName>
</protein>
<comment type="caution">
    <text evidence="3">The sequence shown here is derived from an EMBL/GenBank/DDBJ whole genome shotgun (WGS) entry which is preliminary data.</text>
</comment>
<dbReference type="PANTHER" id="PTHR11076:SF35">
    <property type="entry name" value="DNA REPAIR PROTEIN HOMOLOG YOBH"/>
    <property type="match status" value="1"/>
</dbReference>
<dbReference type="InterPro" id="IPR050116">
    <property type="entry name" value="DNA_polymerase-Y"/>
</dbReference>
<dbReference type="Proteomes" id="UP001185028">
    <property type="component" value="Unassembled WGS sequence"/>
</dbReference>
<dbReference type="InterPro" id="IPR017961">
    <property type="entry name" value="DNA_pol_Y-fam_little_finger"/>
</dbReference>
<dbReference type="PROSITE" id="PS50173">
    <property type="entry name" value="UMUC"/>
    <property type="match status" value="1"/>
</dbReference>
<keyword evidence="4" id="KW-1185">Reference proteome</keyword>
<gene>
    <name evidence="3" type="ORF">JOC58_001008</name>
</gene>
<evidence type="ECO:0000259" key="2">
    <source>
        <dbReference type="PROSITE" id="PS50173"/>
    </source>
</evidence>
<evidence type="ECO:0000313" key="3">
    <source>
        <dbReference type="EMBL" id="MDR6243123.1"/>
    </source>
</evidence>
<dbReference type="SUPFAM" id="SSF100879">
    <property type="entry name" value="Lesion bypass DNA polymerase (Y-family), little finger domain"/>
    <property type="match status" value="1"/>
</dbReference>
<dbReference type="InterPro" id="IPR043502">
    <property type="entry name" value="DNA/RNA_pol_sf"/>
</dbReference>
<reference evidence="3 4" key="1">
    <citation type="submission" date="2023-07" db="EMBL/GenBank/DDBJ databases">
        <title>Genomic Encyclopedia of Type Strains, Phase IV (KMG-IV): sequencing the most valuable type-strain genomes for metagenomic binning, comparative biology and taxonomic classification.</title>
        <authorList>
            <person name="Goeker M."/>
        </authorList>
    </citation>
    <scope>NUCLEOTIDE SEQUENCE [LARGE SCALE GENOMIC DNA]</scope>
    <source>
        <strain evidence="3 4">DSM 22170</strain>
    </source>
</reference>
<dbReference type="Pfam" id="PF11799">
    <property type="entry name" value="IMS_C"/>
    <property type="match status" value="1"/>
</dbReference>
<dbReference type="Gene3D" id="3.30.70.270">
    <property type="match status" value="1"/>
</dbReference>
<dbReference type="PANTHER" id="PTHR11076">
    <property type="entry name" value="DNA REPAIR POLYMERASE UMUC / TRANSFERASE FAMILY MEMBER"/>
    <property type="match status" value="1"/>
</dbReference>
<sequence>MQIDYTKLPDYKILCVDLKSFYASVEAVELGLDPLHDMIAVVGDVTRRGGVVLAASPALKQRYQIQTGSRLYQIPTDDRRIHIAKARMGLYLEKSMQITHIYHRFAPLEAIQVYSIDEAWINVTGTENLFAQNGVPATARDIAMMIKRAIYKELGLLAAVGIGPNKFLAKVILDNYAKKTGLAAIHYPQIKQHLWPLPVQHIWGIGRRMQLNLNRMAIFTLGDIAKAPLRILSKRFGIIGEQMYYHAWGIDHSPVIVDPLAEARKGFSHGITLVRDYYQDEAAVVIYELTDMLARKLRQARAAAFTISLSLRFSKREDTPSFSKSTSLYSATNLSKTLYLACMELLSHSTDAPIRHISVGVTNMVHQDAIQVDLFDGIYHQKLYRLGLATDQIINDHGMSAIMRAASLTSAGTWLDRALKLGGHYE</sequence>
<dbReference type="Gene3D" id="3.40.1170.60">
    <property type="match status" value="1"/>
</dbReference>
<evidence type="ECO:0000313" key="4">
    <source>
        <dbReference type="Proteomes" id="UP001185028"/>
    </source>
</evidence>
<dbReference type="InterPro" id="IPR036775">
    <property type="entry name" value="DNA_pol_Y-fam_lit_finger_sf"/>
</dbReference>
<dbReference type="EMBL" id="JAVDQH010000003">
    <property type="protein sequence ID" value="MDR6243123.1"/>
    <property type="molecule type" value="Genomic_DNA"/>
</dbReference>
<dbReference type="RefSeq" id="WP_188775402.1">
    <property type="nucleotide sequence ID" value="NZ_BMMB01000004.1"/>
</dbReference>
<feature type="domain" description="UmuC" evidence="2">
    <location>
        <begin position="13"/>
        <end position="206"/>
    </location>
</feature>
<dbReference type="SUPFAM" id="SSF56672">
    <property type="entry name" value="DNA/RNA polymerases"/>
    <property type="match status" value="1"/>
</dbReference>
<dbReference type="Pfam" id="PF00817">
    <property type="entry name" value="IMS"/>
    <property type="match status" value="1"/>
</dbReference>
<name>A0ABU1IV28_9BACL</name>